<dbReference type="RefSeq" id="WP_344095313.1">
    <property type="nucleotide sequence ID" value="NZ_BAAAOG010000005.1"/>
</dbReference>
<evidence type="ECO:0000256" key="1">
    <source>
        <dbReference type="ARBA" id="ARBA00023015"/>
    </source>
</evidence>
<dbReference type="SUPFAM" id="SSF48498">
    <property type="entry name" value="Tetracyclin repressor-like, C-terminal domain"/>
    <property type="match status" value="1"/>
</dbReference>
<evidence type="ECO:0000313" key="7">
    <source>
        <dbReference type="Proteomes" id="UP001499933"/>
    </source>
</evidence>
<keyword evidence="1" id="KW-0805">Transcription regulation</keyword>
<dbReference type="PROSITE" id="PS50977">
    <property type="entry name" value="HTH_TETR_2"/>
    <property type="match status" value="1"/>
</dbReference>
<dbReference type="Pfam" id="PF00440">
    <property type="entry name" value="TetR_N"/>
    <property type="match status" value="1"/>
</dbReference>
<evidence type="ECO:0000313" key="6">
    <source>
        <dbReference type="EMBL" id="GAA1962141.1"/>
    </source>
</evidence>
<evidence type="ECO:0000256" key="3">
    <source>
        <dbReference type="ARBA" id="ARBA00023163"/>
    </source>
</evidence>
<dbReference type="Gene3D" id="1.10.357.10">
    <property type="entry name" value="Tetracycline Repressor, domain 2"/>
    <property type="match status" value="1"/>
</dbReference>
<dbReference type="InterPro" id="IPR050109">
    <property type="entry name" value="HTH-type_TetR-like_transc_reg"/>
</dbReference>
<dbReference type="InterPro" id="IPR009057">
    <property type="entry name" value="Homeodomain-like_sf"/>
</dbReference>
<protein>
    <submittedName>
        <fullName evidence="6">TetR/AcrR family transcriptional regulator</fullName>
    </submittedName>
</protein>
<keyword evidence="7" id="KW-1185">Reference proteome</keyword>
<proteinExistence type="predicted"/>
<dbReference type="InterPro" id="IPR001647">
    <property type="entry name" value="HTH_TetR"/>
</dbReference>
<dbReference type="SUPFAM" id="SSF46689">
    <property type="entry name" value="Homeodomain-like"/>
    <property type="match status" value="1"/>
</dbReference>
<feature type="domain" description="HTH tetR-type" evidence="5">
    <location>
        <begin position="12"/>
        <end position="72"/>
    </location>
</feature>
<dbReference type="EMBL" id="BAAAOG010000005">
    <property type="protein sequence ID" value="GAA1962141.1"/>
    <property type="molecule type" value="Genomic_DNA"/>
</dbReference>
<dbReference type="Proteomes" id="UP001499933">
    <property type="component" value="Unassembled WGS sequence"/>
</dbReference>
<sequence length="211" mass="23987">MTAKTRQRMMPEHRRAQLIAEATRLISEVGFRQFTIAELARACGITRAGVLHHFASKEELLLAVLSARDLNDAEAVMADIDIHRGDVRRMLDLIVRRNMSQPEIIRLYAVLSAEALDADHPAHRYFIDRWERTIGWLAATLEGLGRPGRDVAVEVHSFMDGLQLNWLRDPAIDFTGQWAAFADDLFAHHPGHTADLRRIREELRIALPTLV</sequence>
<accession>A0ABN2R1Y0</accession>
<dbReference type="InterPro" id="IPR036271">
    <property type="entry name" value="Tet_transcr_reg_TetR-rel_C_sf"/>
</dbReference>
<evidence type="ECO:0000256" key="4">
    <source>
        <dbReference type="PROSITE-ProRule" id="PRU00335"/>
    </source>
</evidence>
<dbReference type="PRINTS" id="PR00455">
    <property type="entry name" value="HTHTETR"/>
</dbReference>
<comment type="caution">
    <text evidence="6">The sequence shown here is derived from an EMBL/GenBank/DDBJ whole genome shotgun (WGS) entry which is preliminary data.</text>
</comment>
<keyword evidence="2 4" id="KW-0238">DNA-binding</keyword>
<keyword evidence="3" id="KW-0804">Transcription</keyword>
<gene>
    <name evidence="6" type="ORF">GCM10009776_26000</name>
</gene>
<feature type="DNA-binding region" description="H-T-H motif" evidence="4">
    <location>
        <begin position="35"/>
        <end position="54"/>
    </location>
</feature>
<dbReference type="PANTHER" id="PTHR30055:SF234">
    <property type="entry name" value="HTH-TYPE TRANSCRIPTIONAL REGULATOR BETI"/>
    <property type="match status" value="1"/>
</dbReference>
<organism evidence="6 7">
    <name type="scientific">Microbacterium deminutum</name>
    <dbReference type="NCBI Taxonomy" id="344164"/>
    <lineage>
        <taxon>Bacteria</taxon>
        <taxon>Bacillati</taxon>
        <taxon>Actinomycetota</taxon>
        <taxon>Actinomycetes</taxon>
        <taxon>Micrococcales</taxon>
        <taxon>Microbacteriaceae</taxon>
        <taxon>Microbacterium</taxon>
    </lineage>
</organism>
<evidence type="ECO:0000259" key="5">
    <source>
        <dbReference type="PROSITE" id="PS50977"/>
    </source>
</evidence>
<dbReference type="PANTHER" id="PTHR30055">
    <property type="entry name" value="HTH-TYPE TRANSCRIPTIONAL REGULATOR RUTR"/>
    <property type="match status" value="1"/>
</dbReference>
<evidence type="ECO:0000256" key="2">
    <source>
        <dbReference type="ARBA" id="ARBA00023125"/>
    </source>
</evidence>
<reference evidence="6 7" key="1">
    <citation type="journal article" date="2019" name="Int. J. Syst. Evol. Microbiol.">
        <title>The Global Catalogue of Microorganisms (GCM) 10K type strain sequencing project: providing services to taxonomists for standard genome sequencing and annotation.</title>
        <authorList>
            <consortium name="The Broad Institute Genomics Platform"/>
            <consortium name="The Broad Institute Genome Sequencing Center for Infectious Disease"/>
            <person name="Wu L."/>
            <person name="Ma J."/>
        </authorList>
    </citation>
    <scope>NUCLEOTIDE SEQUENCE [LARGE SCALE GENOMIC DNA]</scope>
    <source>
        <strain evidence="6 7">JCM 14901</strain>
    </source>
</reference>
<name>A0ABN2R1Y0_9MICO</name>